<dbReference type="EMBL" id="SGPL01000439">
    <property type="protein sequence ID" value="THH12621.1"/>
    <property type="molecule type" value="Genomic_DNA"/>
</dbReference>
<dbReference type="AlphaFoldDB" id="A0A4S4LME8"/>
<evidence type="ECO:0000313" key="2">
    <source>
        <dbReference type="EMBL" id="THH12621.1"/>
    </source>
</evidence>
<keyword evidence="1" id="KW-0812">Transmembrane</keyword>
<feature type="transmembrane region" description="Helical" evidence="1">
    <location>
        <begin position="48"/>
        <end position="65"/>
    </location>
</feature>
<feature type="transmembrane region" description="Helical" evidence="1">
    <location>
        <begin position="12"/>
        <end position="36"/>
    </location>
</feature>
<keyword evidence="1" id="KW-0472">Membrane</keyword>
<comment type="caution">
    <text evidence="2">The sequence shown here is derived from an EMBL/GenBank/DDBJ whole genome shotgun (WGS) entry which is preliminary data.</text>
</comment>
<keyword evidence="1" id="KW-1133">Transmembrane helix</keyword>
<accession>A0A4S4LME8</accession>
<gene>
    <name evidence="2" type="ORF">EW146_g7531</name>
</gene>
<name>A0A4S4LME8_9AGAM</name>
<proteinExistence type="predicted"/>
<dbReference type="Proteomes" id="UP000310158">
    <property type="component" value="Unassembled WGS sequence"/>
</dbReference>
<keyword evidence="3" id="KW-1185">Reference proteome</keyword>
<organism evidence="2 3">
    <name type="scientific">Bondarzewia mesenterica</name>
    <dbReference type="NCBI Taxonomy" id="1095465"/>
    <lineage>
        <taxon>Eukaryota</taxon>
        <taxon>Fungi</taxon>
        <taxon>Dikarya</taxon>
        <taxon>Basidiomycota</taxon>
        <taxon>Agaricomycotina</taxon>
        <taxon>Agaricomycetes</taxon>
        <taxon>Russulales</taxon>
        <taxon>Bondarzewiaceae</taxon>
        <taxon>Bondarzewia</taxon>
    </lineage>
</organism>
<protein>
    <submittedName>
        <fullName evidence="2">Uncharacterized protein</fullName>
    </submittedName>
</protein>
<reference evidence="2 3" key="1">
    <citation type="submission" date="2019-02" db="EMBL/GenBank/DDBJ databases">
        <title>Genome sequencing of the rare red list fungi Bondarzewia mesenterica.</title>
        <authorList>
            <person name="Buettner E."/>
            <person name="Kellner H."/>
        </authorList>
    </citation>
    <scope>NUCLEOTIDE SEQUENCE [LARGE SCALE GENOMIC DNA]</scope>
    <source>
        <strain evidence="2 3">DSM 108281</strain>
    </source>
</reference>
<evidence type="ECO:0000313" key="3">
    <source>
        <dbReference type="Proteomes" id="UP000310158"/>
    </source>
</evidence>
<sequence length="66" mass="7420">MPLSRMSNKRVWSGFLSIFVAIEFVSGIGFGIKGFYVKSWKEFETLKWLIYIGLVLAIVAGAYSVP</sequence>
<evidence type="ECO:0000256" key="1">
    <source>
        <dbReference type="SAM" id="Phobius"/>
    </source>
</evidence>